<feature type="compositionally biased region" description="Basic and acidic residues" evidence="1">
    <location>
        <begin position="49"/>
        <end position="85"/>
    </location>
</feature>
<gene>
    <name evidence="2" type="ORF">CBR_g36804</name>
</gene>
<feature type="compositionally biased region" description="Basic and acidic residues" evidence="1">
    <location>
        <begin position="1"/>
        <end position="17"/>
    </location>
</feature>
<feature type="compositionally biased region" description="Gly residues" evidence="1">
    <location>
        <begin position="98"/>
        <end position="116"/>
    </location>
</feature>
<dbReference type="AlphaFoldDB" id="A0A388LLI7"/>
<proteinExistence type="predicted"/>
<keyword evidence="3" id="KW-1185">Reference proteome</keyword>
<sequence length="435" mass="47555">MADVRAAERRWRGDGGRRTGGQRWRGDGGRRRTGGGGGGEEMAAGGGREVAEAERRWREEVTGRGRREVAEAEERRWRGEADGGGRRWTGVGPRWAQVGGGRAEVGGGRTEVGGGRTEVRRGRGQRRWRRPVLSEKTRLDFEQGQMIQLMDWRWMESGSFPEDSVNAIRCCVLPSLCEGLVTGCSLRPPEDVSPQQLESLWLDRYGLELEEGYFYVYVSIFHDHYMSNPTVYPSCCVLTQPGLMPLPTSVRSKRVPGVLQRIAAHIAECQLFGAITLRIAATPGTAEGSCCEEPSVMWHKASWTSASTLINDSSSTVSTGSDMADDSCSVSMVPNLVRGALPNMRRSKPPCLFHTRENTKPCVEQSEYPDIDPSAADVTSTESAKVNPAEHDTAGSEAPPPARLLIAPKFGIRKNAQGVVKALASTKKTDIPEGE</sequence>
<evidence type="ECO:0000313" key="2">
    <source>
        <dbReference type="EMBL" id="GBG83188.1"/>
    </source>
</evidence>
<dbReference type="EMBL" id="BFEA01000431">
    <property type="protein sequence ID" value="GBG83188.1"/>
    <property type="molecule type" value="Genomic_DNA"/>
</dbReference>
<feature type="compositionally biased region" description="Gly residues" evidence="1">
    <location>
        <begin position="34"/>
        <end position="48"/>
    </location>
</feature>
<feature type="region of interest" description="Disordered" evidence="1">
    <location>
        <begin position="1"/>
        <end position="124"/>
    </location>
</feature>
<protein>
    <submittedName>
        <fullName evidence="2">Uncharacterized protein</fullName>
    </submittedName>
</protein>
<reference evidence="2 3" key="1">
    <citation type="journal article" date="2018" name="Cell">
        <title>The Chara Genome: Secondary Complexity and Implications for Plant Terrestrialization.</title>
        <authorList>
            <person name="Nishiyama T."/>
            <person name="Sakayama H."/>
            <person name="Vries J.D."/>
            <person name="Buschmann H."/>
            <person name="Saint-Marcoux D."/>
            <person name="Ullrich K.K."/>
            <person name="Haas F.B."/>
            <person name="Vanderstraeten L."/>
            <person name="Becker D."/>
            <person name="Lang D."/>
            <person name="Vosolsobe S."/>
            <person name="Rombauts S."/>
            <person name="Wilhelmsson P.K.I."/>
            <person name="Janitza P."/>
            <person name="Kern R."/>
            <person name="Heyl A."/>
            <person name="Rumpler F."/>
            <person name="Villalobos L.I.A.C."/>
            <person name="Clay J.M."/>
            <person name="Skokan R."/>
            <person name="Toyoda A."/>
            <person name="Suzuki Y."/>
            <person name="Kagoshima H."/>
            <person name="Schijlen E."/>
            <person name="Tajeshwar N."/>
            <person name="Catarino B."/>
            <person name="Hetherington A.J."/>
            <person name="Saltykova A."/>
            <person name="Bonnot C."/>
            <person name="Breuninger H."/>
            <person name="Symeonidi A."/>
            <person name="Radhakrishnan G.V."/>
            <person name="Van Nieuwerburgh F."/>
            <person name="Deforce D."/>
            <person name="Chang C."/>
            <person name="Karol K.G."/>
            <person name="Hedrich R."/>
            <person name="Ulvskov P."/>
            <person name="Glockner G."/>
            <person name="Delwiche C.F."/>
            <person name="Petrasek J."/>
            <person name="Van de Peer Y."/>
            <person name="Friml J."/>
            <person name="Beilby M."/>
            <person name="Dolan L."/>
            <person name="Kohara Y."/>
            <person name="Sugano S."/>
            <person name="Fujiyama A."/>
            <person name="Delaux P.-M."/>
            <person name="Quint M."/>
            <person name="TheiBen G."/>
            <person name="Hagemann M."/>
            <person name="Harholt J."/>
            <person name="Dunand C."/>
            <person name="Zachgo S."/>
            <person name="Langdale J."/>
            <person name="Maumus F."/>
            <person name="Straeten D.V.D."/>
            <person name="Gould S.B."/>
            <person name="Rensing S.A."/>
        </authorList>
    </citation>
    <scope>NUCLEOTIDE SEQUENCE [LARGE SCALE GENOMIC DNA]</scope>
    <source>
        <strain evidence="2 3">S276</strain>
    </source>
</reference>
<feature type="region of interest" description="Disordered" evidence="1">
    <location>
        <begin position="363"/>
        <end position="402"/>
    </location>
</feature>
<comment type="caution">
    <text evidence="2">The sequence shown here is derived from an EMBL/GenBank/DDBJ whole genome shotgun (WGS) entry which is preliminary data.</text>
</comment>
<organism evidence="2 3">
    <name type="scientific">Chara braunii</name>
    <name type="common">Braun's stonewort</name>
    <dbReference type="NCBI Taxonomy" id="69332"/>
    <lineage>
        <taxon>Eukaryota</taxon>
        <taxon>Viridiplantae</taxon>
        <taxon>Streptophyta</taxon>
        <taxon>Charophyceae</taxon>
        <taxon>Charales</taxon>
        <taxon>Characeae</taxon>
        <taxon>Chara</taxon>
    </lineage>
</organism>
<accession>A0A388LLI7</accession>
<evidence type="ECO:0000256" key="1">
    <source>
        <dbReference type="SAM" id="MobiDB-lite"/>
    </source>
</evidence>
<evidence type="ECO:0000313" key="3">
    <source>
        <dbReference type="Proteomes" id="UP000265515"/>
    </source>
</evidence>
<dbReference type="Proteomes" id="UP000265515">
    <property type="component" value="Unassembled WGS sequence"/>
</dbReference>
<dbReference type="Gramene" id="GBG83188">
    <property type="protein sequence ID" value="GBG83188"/>
    <property type="gene ID" value="CBR_g36804"/>
</dbReference>
<name>A0A388LLI7_CHABU</name>